<evidence type="ECO:0000256" key="3">
    <source>
        <dbReference type="ARBA" id="ARBA00023157"/>
    </source>
</evidence>
<dbReference type="Proteomes" id="UP000816034">
    <property type="component" value="Unassembled WGS sequence"/>
</dbReference>
<dbReference type="PANTHER" id="PTHR11219">
    <property type="entry name" value="TENEURIN AND N-ACETYLGLUCOSAMINE-1-PHOSPHODIESTER ALPHA-N-ACETYLGLUCOSAMINIDASE"/>
    <property type="match status" value="1"/>
</dbReference>
<organism evidence="9 10">
    <name type="scientific">Naegleria lovaniensis</name>
    <name type="common">Amoeba</name>
    <dbReference type="NCBI Taxonomy" id="51637"/>
    <lineage>
        <taxon>Eukaryota</taxon>
        <taxon>Discoba</taxon>
        <taxon>Heterolobosea</taxon>
        <taxon>Tetramitia</taxon>
        <taxon>Eutetramitia</taxon>
        <taxon>Vahlkampfiidae</taxon>
        <taxon>Naegleria</taxon>
    </lineage>
</organism>
<keyword evidence="1 4" id="KW-0245">EGF-like domain</keyword>
<dbReference type="InterPro" id="IPR001258">
    <property type="entry name" value="NHL_repeat"/>
</dbReference>
<evidence type="ECO:0000256" key="4">
    <source>
        <dbReference type="PROSITE-ProRule" id="PRU00076"/>
    </source>
</evidence>
<dbReference type="Pfam" id="PF25021">
    <property type="entry name" value="TEN_NHL"/>
    <property type="match status" value="2"/>
</dbReference>
<feature type="transmembrane region" description="Helical" evidence="6">
    <location>
        <begin position="1823"/>
        <end position="1852"/>
    </location>
</feature>
<feature type="repeat" description="NHL" evidence="5">
    <location>
        <begin position="434"/>
        <end position="464"/>
    </location>
</feature>
<feature type="repeat" description="NHL" evidence="5">
    <location>
        <begin position="601"/>
        <end position="632"/>
    </location>
</feature>
<name>A0AA88KUJ3_NAELO</name>
<dbReference type="PROSITE" id="PS01186">
    <property type="entry name" value="EGF_2"/>
    <property type="match status" value="9"/>
</dbReference>
<feature type="disulfide bond" evidence="4">
    <location>
        <begin position="726"/>
        <end position="735"/>
    </location>
</feature>
<comment type="caution">
    <text evidence="4">Lacks conserved residue(s) required for the propagation of feature annotation.</text>
</comment>
<evidence type="ECO:0000256" key="2">
    <source>
        <dbReference type="ARBA" id="ARBA00022737"/>
    </source>
</evidence>
<feature type="chain" id="PRO_5041674796" description="EGF-like domain-containing protein" evidence="7">
    <location>
        <begin position="21"/>
        <end position="1879"/>
    </location>
</feature>
<dbReference type="InterPro" id="IPR011042">
    <property type="entry name" value="6-blade_b-propeller_TolB-like"/>
</dbReference>
<dbReference type="PROSITE" id="PS51125">
    <property type="entry name" value="NHL"/>
    <property type="match status" value="7"/>
</dbReference>
<evidence type="ECO:0000256" key="6">
    <source>
        <dbReference type="SAM" id="Phobius"/>
    </source>
</evidence>
<dbReference type="SMART" id="SM00181">
    <property type="entry name" value="EGF"/>
    <property type="match status" value="17"/>
</dbReference>
<evidence type="ECO:0000313" key="9">
    <source>
        <dbReference type="EMBL" id="KAG2389232.1"/>
    </source>
</evidence>
<dbReference type="RefSeq" id="XP_044553224.1">
    <property type="nucleotide sequence ID" value="XM_044690641.1"/>
</dbReference>
<feature type="repeat" description="NHL" evidence="5">
    <location>
        <begin position="257"/>
        <end position="300"/>
    </location>
</feature>
<comment type="caution">
    <text evidence="9">The sequence shown here is derived from an EMBL/GenBank/DDBJ whole genome shotgun (WGS) entry which is preliminary data.</text>
</comment>
<protein>
    <recommendedName>
        <fullName evidence="8">EGF-like domain-containing protein</fullName>
    </recommendedName>
</protein>
<evidence type="ECO:0000256" key="7">
    <source>
        <dbReference type="SAM" id="SignalP"/>
    </source>
</evidence>
<dbReference type="Pfam" id="PF23106">
    <property type="entry name" value="EGF_Teneurin"/>
    <property type="match status" value="1"/>
</dbReference>
<feature type="repeat" description="NHL" evidence="5">
    <location>
        <begin position="489"/>
        <end position="520"/>
    </location>
</feature>
<dbReference type="PANTHER" id="PTHR11219:SF69">
    <property type="entry name" value="TENEURIN-A"/>
    <property type="match status" value="1"/>
</dbReference>
<evidence type="ECO:0000256" key="1">
    <source>
        <dbReference type="ARBA" id="ARBA00022536"/>
    </source>
</evidence>
<feature type="domain" description="EGF-like" evidence="8">
    <location>
        <begin position="696"/>
        <end position="736"/>
    </location>
</feature>
<dbReference type="SUPFAM" id="SSF101898">
    <property type="entry name" value="NHL repeat"/>
    <property type="match status" value="2"/>
</dbReference>
<feature type="domain" description="EGF-like" evidence="8">
    <location>
        <begin position="1380"/>
        <end position="1412"/>
    </location>
</feature>
<dbReference type="Gene3D" id="2.120.10.30">
    <property type="entry name" value="TolB, C-terminal domain"/>
    <property type="match status" value="6"/>
</dbReference>
<feature type="repeat" description="NHL" evidence="5">
    <location>
        <begin position="157"/>
        <end position="188"/>
    </location>
</feature>
<dbReference type="InterPro" id="IPR000742">
    <property type="entry name" value="EGF"/>
</dbReference>
<feature type="disulfide bond" evidence="4">
    <location>
        <begin position="1402"/>
        <end position="1411"/>
    </location>
</feature>
<dbReference type="PROSITE" id="PS00022">
    <property type="entry name" value="EGF_1"/>
    <property type="match status" value="10"/>
</dbReference>
<feature type="domain" description="EGF-like" evidence="8">
    <location>
        <begin position="1531"/>
        <end position="1570"/>
    </location>
</feature>
<dbReference type="CDD" id="cd14953">
    <property type="entry name" value="NHL_like_1"/>
    <property type="match status" value="2"/>
</dbReference>
<evidence type="ECO:0000313" key="10">
    <source>
        <dbReference type="Proteomes" id="UP000816034"/>
    </source>
</evidence>
<sequence length="1879" mass="196151">MKTAWSIVVWLLLFVGAVLCAEYKTHVLVTTTSTNINGAVAESALLGSTFGVCLGLNNEIYFSSSTYNTVWKMDSNGTLHLVAGTGIGGFSGDNGPATSAEQNSPKGVAMNSAGEVFIADFSNHRVRKISTSGVISTIAGTGTGGFSGDNGPATSAQLNFPTSVAVNSAGEVFITDSNNNRVRKVSTGGIISTIAGTGAIGFSGDNGPATSSKLFYPYSVAVNSAGEVFIADFSNHRVRKVSTGGIISTIAGTGTPGFSGDNIPATSAKIYNPTSVAVNSVGELFITDSNNNRIRKVSTSGIISTIAGTGISGFSGDNGPATSAQIFNPHSVAVNSIGEVFFADFNNRRIRKITTDGNIVTIAGNSNYGRIPIENMFVSSFTYVTALSDGGMLFSDTANHIVRRIHADNTVTTVAGNVLSGFAGDNGPATTARLNAPRGVAVNSAGEVFIADFSNHRVRKVSTDGIISTIAGTGISGFSGDNGPATSAQLFNPYSVAMNSVGEVFVADSNNHRIRKVSTSGVISTIAGIGVAGFVGDNGPATSARLNSPRGVVVNSAGEVFIADYNNHRIRKVSTDGIISTIAGTGIGGFSGDNGPATSAQLNYPTSVAVNSAGELFIADYNNRRIRKVTTDGNMITIAGTGASGSLTDGQLATTVSFLPYSVAVTSTGSVLVGDSSALVELVSGCSDGWFGQSCDIPQCHGILANETSVCNNQNGTCIRPDVCQCIDGYNGSECEIPMCFGVNSTSSDVCNYGNGTCVSKDNCKCNSGWTGDECEIAICNSIRADEARVCSNKQGDCILPEICKCMDGWTDSQCSTPTCNGTVQGSIDVCSGRGECVYAEVCRCTNSSWSGQYCEIPKCNGTLANETSFVCNGHGDCVNVDVCQCVTSSWGGQFCEIPKCNGTQRGDSNVCSSRGECIDANTCQCTDSSSWGGQFCEIPKCNGTLASDSSVCNGQGVCLDVDQCNCNSTHWGGQFCDIPKCNGTLATSEKVCEGKGVCVEPDVCQCSNSSIWGGRYCSIPKCNGTLQGEINVCNNRGDCIDVNVCVCSDASSWGGQFCDKSKCNGTLQDESNVCTGNGICVDVNTCVCNSTHWGGQFCDIPKCNGTLANETSIVCNGRGQCNAPDSCICNDDSLWTGSDCQVPKCYGKTQGQKDVCNNGKGECTSPNNCVCQDGYTGVECEIPICFGILSNDSSVCNYMNGTCDAPNNCSCSEGWVGEQCQVAVCFGINSTEPNVCSGKGSCTGPDTCLCVTNYNGKECHLTTCFGVQSDSVSVCYEHGQCIDYNTCNCTNGYAPSTTCQFPICFGKLANDSTVCNNLRGDCIAPDYCSPRDATCFGKAKNDTLNVCSGNGACIDWDVCSCKTGFYGDKCQDWKCYGKNHTDTNNVCSSNGKCQSLNNCVCTSGWFGNECNVPMCEGKLANSSDVCNYKNGTCAKPGPCSCFEGWTGNSCETPICFYIVAGSNACSGRGSCIRNNTCQCDASKYDGEKCQYYKCFGISSSDTNNVCSGNGTCEGVDLCNCKSGYGDAKCDAFFCNGTLSTNPSVCSGHGKCTGINSCSCDSGYFGNNCENTYCHGIQSTSDAVCSYKNGTCTAFNTCKCSQFYVGSNCEIPVCFQVPANDTNNVCSGRGVCTIPDQCTCHEPTKYGGFSCSQPLCFGILSTNTSSVCSGKGQCSSVDKCGCHAGFMGDQCQLVHVPATNLQLTFNSSKDYVNEASTLVKLTINQASFVQYYSNRQVRVKFDFEQNGQIISSLNKDISSGVTTLEFLIPAFSTNGTVRSFAVLSDVSTALIISDRVQSSSLLSIEKRPVVSNERKSNGSDQTVAIAVGITVPLVALGAIGAFSAVATAVVLLKKKASETSAAKQITEASHLDVELANGC</sequence>
<keyword evidence="2" id="KW-0677">Repeat</keyword>
<keyword evidence="6" id="KW-1133">Transmembrane helix</keyword>
<dbReference type="Gene3D" id="2.10.25.10">
    <property type="entry name" value="Laminin"/>
    <property type="match status" value="13"/>
</dbReference>
<keyword evidence="7" id="KW-0732">Signal</keyword>
<dbReference type="EMBL" id="PYSW02000008">
    <property type="protein sequence ID" value="KAG2389232.1"/>
    <property type="molecule type" value="Genomic_DNA"/>
</dbReference>
<feature type="domain" description="EGF-like" evidence="8">
    <location>
        <begin position="1340"/>
        <end position="1372"/>
    </location>
</feature>
<dbReference type="Pfam" id="PF01436">
    <property type="entry name" value="NHL"/>
    <property type="match status" value="5"/>
</dbReference>
<keyword evidence="6" id="KW-0472">Membrane</keyword>
<dbReference type="InterPro" id="IPR051216">
    <property type="entry name" value="Teneurin"/>
</dbReference>
<reference evidence="9 10" key="1">
    <citation type="journal article" date="2018" name="BMC Genomics">
        <title>The genome of Naegleria lovaniensis, the basis for a comparative approach to unravel pathogenicity factors of the human pathogenic amoeba N. fowleri.</title>
        <authorList>
            <person name="Liechti N."/>
            <person name="Schurch N."/>
            <person name="Bruggmann R."/>
            <person name="Wittwer M."/>
        </authorList>
    </citation>
    <scope>NUCLEOTIDE SEQUENCE [LARGE SCALE GENOMIC DNA]</scope>
    <source>
        <strain evidence="9 10">ATCC 30569</strain>
    </source>
</reference>
<keyword evidence="10" id="KW-1185">Reference proteome</keyword>
<feature type="signal peptide" evidence="7">
    <location>
        <begin position="1"/>
        <end position="20"/>
    </location>
</feature>
<dbReference type="GeneID" id="68107085"/>
<keyword evidence="6" id="KW-0812">Transmembrane</keyword>
<accession>A0AA88KUJ3</accession>
<feature type="disulfide bond" evidence="4">
    <location>
        <begin position="1560"/>
        <end position="1569"/>
    </location>
</feature>
<feature type="disulfide bond" evidence="4">
    <location>
        <begin position="766"/>
        <end position="775"/>
    </location>
</feature>
<keyword evidence="3 4" id="KW-1015">Disulfide bond</keyword>
<feature type="repeat" description="NHL" evidence="5">
    <location>
        <begin position="546"/>
        <end position="576"/>
    </location>
</feature>
<evidence type="ECO:0000256" key="5">
    <source>
        <dbReference type="PROSITE-ProRule" id="PRU00504"/>
    </source>
</evidence>
<dbReference type="PROSITE" id="PS50026">
    <property type="entry name" value="EGF_3"/>
    <property type="match status" value="5"/>
</dbReference>
<proteinExistence type="predicted"/>
<gene>
    <name evidence="9" type="ORF">C9374_014632</name>
</gene>
<feature type="repeat" description="NHL" evidence="5">
    <location>
        <begin position="103"/>
        <end position="132"/>
    </location>
</feature>
<feature type="disulfide bond" evidence="4">
    <location>
        <begin position="1362"/>
        <end position="1371"/>
    </location>
</feature>
<dbReference type="InterPro" id="IPR056822">
    <property type="entry name" value="TEN_NHL"/>
</dbReference>
<evidence type="ECO:0000259" key="8">
    <source>
        <dbReference type="PROSITE" id="PS50026"/>
    </source>
</evidence>
<feature type="domain" description="EGF-like" evidence="8">
    <location>
        <begin position="742"/>
        <end position="776"/>
    </location>
</feature>